<feature type="compositionally biased region" description="Basic residues" evidence="1">
    <location>
        <begin position="8"/>
        <end position="17"/>
    </location>
</feature>
<evidence type="ECO:0000256" key="1">
    <source>
        <dbReference type="SAM" id="MobiDB-lite"/>
    </source>
</evidence>
<proteinExistence type="predicted"/>
<gene>
    <name evidence="2" type="ORF">CEXT_719271</name>
</gene>
<comment type="caution">
    <text evidence="2">The sequence shown here is derived from an EMBL/GenBank/DDBJ whole genome shotgun (WGS) entry which is preliminary data.</text>
</comment>
<feature type="region of interest" description="Disordered" evidence="1">
    <location>
        <begin position="1"/>
        <end position="26"/>
    </location>
</feature>
<evidence type="ECO:0000313" key="3">
    <source>
        <dbReference type="Proteomes" id="UP001054945"/>
    </source>
</evidence>
<reference evidence="2 3" key="1">
    <citation type="submission" date="2021-06" db="EMBL/GenBank/DDBJ databases">
        <title>Caerostris extrusa draft genome.</title>
        <authorList>
            <person name="Kono N."/>
            <person name="Arakawa K."/>
        </authorList>
    </citation>
    <scope>NUCLEOTIDE SEQUENCE [LARGE SCALE GENOMIC DNA]</scope>
</reference>
<name>A0AAV4T2T9_CAEEX</name>
<keyword evidence="3" id="KW-1185">Reference proteome</keyword>
<dbReference type="AlphaFoldDB" id="A0AAV4T2T9"/>
<evidence type="ECO:0000313" key="2">
    <source>
        <dbReference type="EMBL" id="GIY40963.1"/>
    </source>
</evidence>
<dbReference type="EMBL" id="BPLR01010682">
    <property type="protein sequence ID" value="GIY40963.1"/>
    <property type="molecule type" value="Genomic_DNA"/>
</dbReference>
<protein>
    <submittedName>
        <fullName evidence="2">Uncharacterized protein</fullName>
    </submittedName>
</protein>
<organism evidence="2 3">
    <name type="scientific">Caerostris extrusa</name>
    <name type="common">Bark spider</name>
    <name type="synonym">Caerostris bankana</name>
    <dbReference type="NCBI Taxonomy" id="172846"/>
    <lineage>
        <taxon>Eukaryota</taxon>
        <taxon>Metazoa</taxon>
        <taxon>Ecdysozoa</taxon>
        <taxon>Arthropoda</taxon>
        <taxon>Chelicerata</taxon>
        <taxon>Arachnida</taxon>
        <taxon>Araneae</taxon>
        <taxon>Araneomorphae</taxon>
        <taxon>Entelegynae</taxon>
        <taxon>Araneoidea</taxon>
        <taxon>Araneidae</taxon>
        <taxon>Caerostris</taxon>
    </lineage>
</organism>
<accession>A0AAV4T2T9</accession>
<dbReference type="Proteomes" id="UP001054945">
    <property type="component" value="Unassembled WGS sequence"/>
</dbReference>
<sequence>MTIQSRNSNKHYHKNTIFRRTPTSAKHVGQQTEYHVGNLQDFSQTETGEKLFASIPDRTVKENEPRSSLLEKMGFGAVLSAQLRFTACNIQF</sequence>